<dbReference type="EC" id="2.7.7.65" evidence="1"/>
<dbReference type="RefSeq" id="WP_142812863.1">
    <property type="nucleotide sequence ID" value="NZ_CP036282.1"/>
</dbReference>
<dbReference type="FunFam" id="3.30.70.270:FF:000001">
    <property type="entry name" value="Diguanylate cyclase domain protein"/>
    <property type="match status" value="1"/>
</dbReference>
<evidence type="ECO:0000259" key="3">
    <source>
        <dbReference type="PROSITE" id="PS50887"/>
    </source>
</evidence>
<dbReference type="Pfam" id="PF00990">
    <property type="entry name" value="GGDEF"/>
    <property type="match status" value="1"/>
</dbReference>
<gene>
    <name evidence="4" type="ORF">EXZ61_16885</name>
</gene>
<dbReference type="PANTHER" id="PTHR45138:SF9">
    <property type="entry name" value="DIGUANYLATE CYCLASE DGCM-RELATED"/>
    <property type="match status" value="1"/>
</dbReference>
<reference evidence="5" key="2">
    <citation type="journal article" date="2020" name="Int. J. Syst. Evol. Microbiol.">
        <title>Genomic insights into a novel species Rhodoferax aquaticus sp. nov., isolated from freshwater.</title>
        <authorList>
            <person name="Li T."/>
            <person name="Zhuo Y."/>
            <person name="Jin C.Z."/>
            <person name="Wu X."/>
            <person name="Ko S.R."/>
            <person name="Jin F.J."/>
            <person name="Ahn C.Y."/>
            <person name="Oh H.M."/>
            <person name="Lee H.G."/>
            <person name="Jin L."/>
        </authorList>
    </citation>
    <scope>NUCLEOTIDE SEQUENCE [LARGE SCALE GENOMIC DNA]</scope>
    <source>
        <strain evidence="5">Gr-4</strain>
    </source>
</reference>
<dbReference type="GO" id="GO:0005886">
    <property type="term" value="C:plasma membrane"/>
    <property type="evidence" value="ECO:0007669"/>
    <property type="project" value="TreeGrafter"/>
</dbReference>
<dbReference type="GO" id="GO:0043709">
    <property type="term" value="P:cell adhesion involved in single-species biofilm formation"/>
    <property type="evidence" value="ECO:0007669"/>
    <property type="project" value="TreeGrafter"/>
</dbReference>
<proteinExistence type="predicted"/>
<feature type="domain" description="GGDEF" evidence="3">
    <location>
        <begin position="194"/>
        <end position="323"/>
    </location>
</feature>
<dbReference type="InterPro" id="IPR029787">
    <property type="entry name" value="Nucleotide_cyclase"/>
</dbReference>
<reference evidence="5" key="1">
    <citation type="submission" date="2019-02" db="EMBL/GenBank/DDBJ databases">
        <title>Complete genome sequence of Rhodoferax sp. Gr-4.</title>
        <authorList>
            <person name="Jin L."/>
        </authorList>
    </citation>
    <scope>NUCLEOTIDE SEQUENCE [LARGE SCALE GENOMIC DNA]</scope>
    <source>
        <strain evidence="5">Gr-4</strain>
    </source>
</reference>
<dbReference type="SUPFAM" id="SSF55073">
    <property type="entry name" value="Nucleotide cyclase"/>
    <property type="match status" value="1"/>
</dbReference>
<dbReference type="Gene3D" id="3.30.70.270">
    <property type="match status" value="1"/>
</dbReference>
<dbReference type="InterPro" id="IPR050469">
    <property type="entry name" value="Diguanylate_Cyclase"/>
</dbReference>
<dbReference type="PROSITE" id="PS50887">
    <property type="entry name" value="GGDEF"/>
    <property type="match status" value="1"/>
</dbReference>
<dbReference type="KEGG" id="rhg:EXZ61_16885"/>
<comment type="catalytic activity">
    <reaction evidence="2">
        <text>2 GTP = 3',3'-c-di-GMP + 2 diphosphate</text>
        <dbReference type="Rhea" id="RHEA:24898"/>
        <dbReference type="ChEBI" id="CHEBI:33019"/>
        <dbReference type="ChEBI" id="CHEBI:37565"/>
        <dbReference type="ChEBI" id="CHEBI:58805"/>
        <dbReference type="EC" id="2.7.7.65"/>
    </reaction>
</comment>
<dbReference type="CDD" id="cd01949">
    <property type="entry name" value="GGDEF"/>
    <property type="match status" value="1"/>
</dbReference>
<evidence type="ECO:0000256" key="1">
    <source>
        <dbReference type="ARBA" id="ARBA00012528"/>
    </source>
</evidence>
<evidence type="ECO:0000313" key="5">
    <source>
        <dbReference type="Proteomes" id="UP000317365"/>
    </source>
</evidence>
<evidence type="ECO:0000256" key="2">
    <source>
        <dbReference type="ARBA" id="ARBA00034247"/>
    </source>
</evidence>
<dbReference type="AlphaFoldDB" id="A0A515ESR4"/>
<name>A0A515ESR4_9BURK</name>
<dbReference type="SMART" id="SM00267">
    <property type="entry name" value="GGDEF"/>
    <property type="match status" value="1"/>
</dbReference>
<dbReference type="GO" id="GO:0052621">
    <property type="term" value="F:diguanylate cyclase activity"/>
    <property type="evidence" value="ECO:0007669"/>
    <property type="project" value="UniProtKB-EC"/>
</dbReference>
<dbReference type="GO" id="GO:1902201">
    <property type="term" value="P:negative regulation of bacterial-type flagellum-dependent cell motility"/>
    <property type="evidence" value="ECO:0007669"/>
    <property type="project" value="TreeGrafter"/>
</dbReference>
<organism evidence="4 5">
    <name type="scientific">Rhodoferax aquaticus</name>
    <dbReference type="NCBI Taxonomy" id="2527691"/>
    <lineage>
        <taxon>Bacteria</taxon>
        <taxon>Pseudomonadati</taxon>
        <taxon>Pseudomonadota</taxon>
        <taxon>Betaproteobacteria</taxon>
        <taxon>Burkholderiales</taxon>
        <taxon>Comamonadaceae</taxon>
        <taxon>Rhodoferax</taxon>
    </lineage>
</organism>
<protein>
    <recommendedName>
        <fullName evidence="1">diguanylate cyclase</fullName>
        <ecNumber evidence="1">2.7.7.65</ecNumber>
    </recommendedName>
</protein>
<dbReference type="InterPro" id="IPR000160">
    <property type="entry name" value="GGDEF_dom"/>
</dbReference>
<evidence type="ECO:0000313" key="4">
    <source>
        <dbReference type="EMBL" id="QDL55709.1"/>
    </source>
</evidence>
<dbReference type="NCBIfam" id="TIGR00254">
    <property type="entry name" value="GGDEF"/>
    <property type="match status" value="1"/>
</dbReference>
<dbReference type="InterPro" id="IPR043128">
    <property type="entry name" value="Rev_trsase/Diguanyl_cyclase"/>
</dbReference>
<sequence>MSELVNRLANLTAIRDRDALDMALVSAISDLLQPETCAIYRVVGEVGNEHWLTSAQLAQGQLTPTFDAAWSSLDLLPNLNDHPLRQKSVETQTVQHSEGEPSVAVFPIATGVEGASVLEVRTAGQMSSDSLRLVTGVLRLYLNFLSLLDYGERDSLTELLNRKTFDTAFLKASNEQRLAAEVPLGERRATETSGSYWLVMIDIDHFKKVNDNYGHLIGDEVLLLLARLMRTHFRFHDQLYRFGGEEFVVLMRCNGEAEAFNVLERLRVTTEAHRFPQVGTITISVGFSEVMAGDTPSGAFERADQAVYYAKGHGRNQVCSYAALIAQGELAQHAENIGDMELF</sequence>
<keyword evidence="5" id="KW-1185">Reference proteome</keyword>
<dbReference type="EMBL" id="CP036282">
    <property type="protein sequence ID" value="QDL55709.1"/>
    <property type="molecule type" value="Genomic_DNA"/>
</dbReference>
<dbReference type="Proteomes" id="UP000317365">
    <property type="component" value="Chromosome"/>
</dbReference>
<dbReference type="PANTHER" id="PTHR45138">
    <property type="entry name" value="REGULATORY COMPONENTS OF SENSORY TRANSDUCTION SYSTEM"/>
    <property type="match status" value="1"/>
</dbReference>
<accession>A0A515ESR4</accession>